<accession>A0ABR5TFM5</accession>
<dbReference type="Proteomes" id="UP000070255">
    <property type="component" value="Unassembled WGS sequence"/>
</dbReference>
<dbReference type="Pfam" id="PF07813">
    <property type="entry name" value="LTXXQ"/>
    <property type="match status" value="1"/>
</dbReference>
<evidence type="ECO:0008006" key="6">
    <source>
        <dbReference type="Google" id="ProtNLM"/>
    </source>
</evidence>
<dbReference type="InterPro" id="IPR012899">
    <property type="entry name" value="LTXXQ"/>
</dbReference>
<feature type="compositionally biased region" description="Low complexity" evidence="2">
    <location>
        <begin position="172"/>
        <end position="184"/>
    </location>
</feature>
<evidence type="ECO:0000256" key="1">
    <source>
        <dbReference type="SAM" id="Coils"/>
    </source>
</evidence>
<feature type="chain" id="PRO_5045202626" description="Periplasmic heavy metal sensor" evidence="3">
    <location>
        <begin position="26"/>
        <end position="184"/>
    </location>
</feature>
<proteinExistence type="predicted"/>
<feature type="compositionally biased region" description="Basic and acidic residues" evidence="2">
    <location>
        <begin position="156"/>
        <end position="169"/>
    </location>
</feature>
<protein>
    <recommendedName>
        <fullName evidence="6">Periplasmic heavy metal sensor</fullName>
    </recommendedName>
</protein>
<dbReference type="RefSeq" id="WP_059671659.1">
    <property type="nucleotide sequence ID" value="NZ_LNJQ01000001.1"/>
</dbReference>
<organism evidence="4 5">
    <name type="scientific">Burkholderia savannae</name>
    <dbReference type="NCBI Taxonomy" id="1637837"/>
    <lineage>
        <taxon>Bacteria</taxon>
        <taxon>Pseudomonadati</taxon>
        <taxon>Pseudomonadota</taxon>
        <taxon>Betaproteobacteria</taxon>
        <taxon>Burkholderiales</taxon>
        <taxon>Burkholderiaceae</taxon>
        <taxon>Burkholderia</taxon>
        <taxon>pseudomallei group</taxon>
    </lineage>
</organism>
<keyword evidence="5" id="KW-1185">Reference proteome</keyword>
<keyword evidence="3" id="KW-0732">Signal</keyword>
<feature type="region of interest" description="Disordered" evidence="2">
    <location>
        <begin position="156"/>
        <end position="184"/>
    </location>
</feature>
<comment type="caution">
    <text evidence="4">The sequence shown here is derived from an EMBL/GenBank/DDBJ whole genome shotgun (WGS) entry which is preliminary data.</text>
</comment>
<evidence type="ECO:0000313" key="5">
    <source>
        <dbReference type="Proteomes" id="UP000070255"/>
    </source>
</evidence>
<dbReference type="EMBL" id="LNJQ01000001">
    <property type="protein sequence ID" value="KWZ43805.1"/>
    <property type="molecule type" value="Genomic_DNA"/>
</dbReference>
<reference evidence="4 5" key="1">
    <citation type="submission" date="2015-11" db="EMBL/GenBank/DDBJ databases">
        <authorList>
            <person name="Sahl J."/>
            <person name="Wagner D."/>
            <person name="Keim P."/>
        </authorList>
    </citation>
    <scope>NUCLEOTIDE SEQUENCE [LARGE SCALE GENOMIC DNA]</scope>
    <source>
        <strain evidence="4 5">BDU18</strain>
    </source>
</reference>
<feature type="coiled-coil region" evidence="1">
    <location>
        <begin position="71"/>
        <end position="126"/>
    </location>
</feature>
<gene>
    <name evidence="4" type="ORF">WS72_13685</name>
</gene>
<evidence type="ECO:0000313" key="4">
    <source>
        <dbReference type="EMBL" id="KWZ43805.1"/>
    </source>
</evidence>
<dbReference type="Gene3D" id="1.20.120.1490">
    <property type="match status" value="1"/>
</dbReference>
<name>A0ABR5TFM5_9BURK</name>
<evidence type="ECO:0000256" key="3">
    <source>
        <dbReference type="SAM" id="SignalP"/>
    </source>
</evidence>
<feature type="signal peptide" evidence="3">
    <location>
        <begin position="1"/>
        <end position="25"/>
    </location>
</feature>
<sequence length="184" mass="20565">MYKKTSRLAIAAAVLALSFSAVSHAAPPDMPPPGGPGEHHHMDGGPFMMMKRIHDKLNLSAAQEQQWQAAVNTAKQNREAMRKSHDALRQQFQAQQSQPILDLNALHAARQQAEQQNAQLREQTASAWLAFYNGLNNQQKATVSTAIKQHFAKMDERRAKMKERWEQRRAAKGASAPAPQQPQQ</sequence>
<evidence type="ECO:0000256" key="2">
    <source>
        <dbReference type="SAM" id="MobiDB-lite"/>
    </source>
</evidence>
<keyword evidence="1" id="KW-0175">Coiled coil</keyword>